<protein>
    <recommendedName>
        <fullName evidence="3">Ribosomal protein S8</fullName>
    </recommendedName>
</protein>
<reference evidence="1 2" key="1">
    <citation type="submission" date="2017-12" db="EMBL/GenBank/DDBJ databases">
        <title>Genome Sequence of the Amphotericin B-resistant Candida duobushaemulonii strain, B09383.</title>
        <authorList>
            <person name="Chow N.A."/>
            <person name="Gade L."/>
            <person name="Batra D."/>
            <person name="Rowe L.A."/>
            <person name="Loparev V.N."/>
            <person name="Litvintseva A.P."/>
        </authorList>
    </citation>
    <scope>NUCLEOTIDE SEQUENCE [LARGE SCALE GENOMIC DNA]</scope>
    <source>
        <strain evidence="1 2">B09383</strain>
    </source>
</reference>
<dbReference type="Proteomes" id="UP000244406">
    <property type="component" value="Unassembled WGS sequence"/>
</dbReference>
<sequence>MSLSSLANFCAHLKNCTNVNIGLTSVPLSRLHLQVALNLYKEGFLSSIQRGSTVGPDEKPVDPGRKVNLSTTEVKALASGFPVRFIKPLQPAECIFLRTEDNEVVEIQEAAKRDLQGLALCRVK</sequence>
<dbReference type="GO" id="GO:0005840">
    <property type="term" value="C:ribosome"/>
    <property type="evidence" value="ECO:0007669"/>
    <property type="project" value="InterPro"/>
</dbReference>
<keyword evidence="2" id="KW-1185">Reference proteome</keyword>
<name>A0A2V1A973_9ASCO</name>
<dbReference type="InterPro" id="IPR035987">
    <property type="entry name" value="Ribosomal_uS8_sf"/>
</dbReference>
<evidence type="ECO:0000313" key="1">
    <source>
        <dbReference type="EMBL" id="PVH13793.1"/>
    </source>
</evidence>
<evidence type="ECO:0008006" key="3">
    <source>
        <dbReference type="Google" id="ProtNLM"/>
    </source>
</evidence>
<comment type="caution">
    <text evidence="1">The sequence shown here is derived from an EMBL/GenBank/DDBJ whole genome shotgun (WGS) entry which is preliminary data.</text>
</comment>
<dbReference type="AlphaFoldDB" id="A0A2V1A973"/>
<gene>
    <name evidence="1" type="ORF">CXQ87_001911</name>
</gene>
<dbReference type="EMBL" id="PKFP01000001">
    <property type="protein sequence ID" value="PVH13793.1"/>
    <property type="molecule type" value="Genomic_DNA"/>
</dbReference>
<accession>A0A2V1A973</accession>
<organism evidence="1 2">
    <name type="scientific">Candidozyma duobushaemuli</name>
    <dbReference type="NCBI Taxonomy" id="1231522"/>
    <lineage>
        <taxon>Eukaryota</taxon>
        <taxon>Fungi</taxon>
        <taxon>Dikarya</taxon>
        <taxon>Ascomycota</taxon>
        <taxon>Saccharomycotina</taxon>
        <taxon>Pichiomycetes</taxon>
        <taxon>Metschnikowiaceae</taxon>
        <taxon>Candidozyma</taxon>
    </lineage>
</organism>
<dbReference type="VEuPathDB" id="FungiDB:CXQ87_001911"/>
<dbReference type="SUPFAM" id="SSF56047">
    <property type="entry name" value="Ribosomal protein S8"/>
    <property type="match status" value="1"/>
</dbReference>
<dbReference type="RefSeq" id="XP_025334733.1">
    <property type="nucleotide sequence ID" value="XM_025480433.1"/>
</dbReference>
<proteinExistence type="predicted"/>
<dbReference type="GeneID" id="37001911"/>
<evidence type="ECO:0000313" key="2">
    <source>
        <dbReference type="Proteomes" id="UP000244406"/>
    </source>
</evidence>
<dbReference type="GO" id="GO:0003735">
    <property type="term" value="F:structural constituent of ribosome"/>
    <property type="evidence" value="ECO:0007669"/>
    <property type="project" value="InterPro"/>
</dbReference>
<dbReference type="GO" id="GO:0006412">
    <property type="term" value="P:translation"/>
    <property type="evidence" value="ECO:0007669"/>
    <property type="project" value="InterPro"/>
</dbReference>